<dbReference type="EMBL" id="SJZB01000049">
    <property type="protein sequence ID" value="TCJ11744.1"/>
    <property type="molecule type" value="Genomic_DNA"/>
</dbReference>
<proteinExistence type="predicted"/>
<dbReference type="RefSeq" id="WP_131448583.1">
    <property type="nucleotide sequence ID" value="NZ_SJZB01000049.1"/>
</dbReference>
<protein>
    <submittedName>
        <fullName evidence="1">Putative motility protein</fullName>
    </submittedName>
</protein>
<dbReference type="Pfam" id="PF14070">
    <property type="entry name" value="YjfB_motility"/>
    <property type="match status" value="1"/>
</dbReference>
<reference evidence="1 2" key="1">
    <citation type="submission" date="2019-03" db="EMBL/GenBank/DDBJ databases">
        <title>Genome sequence of Thiobacillaceae bacterium LSR1, a sulfur-oxidizing bacterium isolated from freshwater sediment.</title>
        <authorList>
            <person name="Li S."/>
        </authorList>
    </citation>
    <scope>NUCLEOTIDE SEQUENCE [LARGE SCALE GENOMIC DNA]</scope>
    <source>
        <strain evidence="1 2">LSR1</strain>
    </source>
</reference>
<gene>
    <name evidence="1" type="ORF">EZJ19_13870</name>
</gene>
<accession>A0A4R1B174</accession>
<dbReference type="AlphaFoldDB" id="A0A4R1B174"/>
<evidence type="ECO:0000313" key="1">
    <source>
        <dbReference type="EMBL" id="TCJ11744.1"/>
    </source>
</evidence>
<evidence type="ECO:0000313" key="2">
    <source>
        <dbReference type="Proteomes" id="UP000295443"/>
    </source>
</evidence>
<sequence>MMDSVSSALAASQSLTQSQVGMATLKMAVQAEQQMAAMLAQAAQSGQVLASNPAHLGQSLDTYA</sequence>
<organism evidence="1 2">
    <name type="scientific">Parasulfuritortus cantonensis</name>
    <dbReference type="NCBI Taxonomy" id="2528202"/>
    <lineage>
        <taxon>Bacteria</taxon>
        <taxon>Pseudomonadati</taxon>
        <taxon>Pseudomonadota</taxon>
        <taxon>Betaproteobacteria</taxon>
        <taxon>Nitrosomonadales</taxon>
        <taxon>Thiobacillaceae</taxon>
        <taxon>Parasulfuritortus</taxon>
    </lineage>
</organism>
<keyword evidence="2" id="KW-1185">Reference proteome</keyword>
<dbReference type="InterPro" id="IPR025906">
    <property type="entry name" value="YjfB_motility"/>
</dbReference>
<name>A0A4R1B174_9PROT</name>
<comment type="caution">
    <text evidence="1">The sequence shown here is derived from an EMBL/GenBank/DDBJ whole genome shotgun (WGS) entry which is preliminary data.</text>
</comment>
<dbReference type="Proteomes" id="UP000295443">
    <property type="component" value="Unassembled WGS sequence"/>
</dbReference>